<dbReference type="eggNOG" id="ENOG50314P5">
    <property type="taxonomic scope" value="Bacteria"/>
</dbReference>
<reference evidence="2" key="2">
    <citation type="submission" date="2014-04" db="EMBL/GenBank/DDBJ databases">
        <authorList>
            <person name="Xu Y.W."/>
            <person name="Yang Q."/>
        </authorList>
    </citation>
    <scope>NUCLEOTIDE SEQUENCE</scope>
    <source>
        <strain evidence="2">DSM 44626</strain>
    </source>
</reference>
<name>A0A024JRD5_9MYCO</name>
<feature type="transmembrane region" description="Helical" evidence="1">
    <location>
        <begin position="82"/>
        <end position="102"/>
    </location>
</feature>
<dbReference type="EMBL" id="HG964446">
    <property type="protein sequence ID" value="CDO85783.1"/>
    <property type="molecule type" value="Genomic_DNA"/>
</dbReference>
<gene>
    <name evidence="3" type="ORF">AWC29_10760</name>
    <name evidence="2" type="ORF">BN973_00116</name>
</gene>
<evidence type="ECO:0000313" key="2">
    <source>
        <dbReference type="EMBL" id="CDO85783.1"/>
    </source>
</evidence>
<sequence length="168" mass="17234" precursor="true">MNAFLLSVHVVAAILAIGPVAVAASMFPRVARAAIIDPDDRRASAAAFVLHRIVKVYMTIGIVVPVFGVATAASMGVLGDAWLLISIAITALAVAVLATLIVPGQRLALESIDTGRCSGAAVADGTGDFPSLRLTGRLGMQTGMFNLLWVVVVILMIVRPGSTTGAGL</sequence>
<keyword evidence="1" id="KW-0472">Membrane</keyword>
<feature type="transmembrane region" description="Helical" evidence="1">
    <location>
        <begin position="57"/>
        <end position="75"/>
    </location>
</feature>
<protein>
    <submittedName>
        <fullName evidence="2">Integral membrane protein</fullName>
    </submittedName>
</protein>
<dbReference type="RefSeq" id="WP_036465247.1">
    <property type="nucleotide sequence ID" value="NZ_HG964446.1"/>
</dbReference>
<accession>A0A024JRD5</accession>
<evidence type="ECO:0000313" key="4">
    <source>
        <dbReference type="Proteomes" id="UP000193710"/>
    </source>
</evidence>
<evidence type="ECO:0000313" key="3">
    <source>
        <dbReference type="EMBL" id="ORX05334.1"/>
    </source>
</evidence>
<dbReference type="EMBL" id="LQPY01000014">
    <property type="protein sequence ID" value="ORX05334.1"/>
    <property type="molecule type" value="Genomic_DNA"/>
</dbReference>
<proteinExistence type="predicted"/>
<dbReference type="STRING" id="47839.BN973_00116"/>
<keyword evidence="4" id="KW-1185">Reference proteome</keyword>
<dbReference type="AlphaFoldDB" id="A0A024JRD5"/>
<feature type="transmembrane region" description="Helical" evidence="1">
    <location>
        <begin position="138"/>
        <end position="158"/>
    </location>
</feature>
<organism evidence="2">
    <name type="scientific">Mycobacterium triplex</name>
    <dbReference type="NCBI Taxonomy" id="47839"/>
    <lineage>
        <taxon>Bacteria</taxon>
        <taxon>Bacillati</taxon>
        <taxon>Actinomycetota</taxon>
        <taxon>Actinomycetes</taxon>
        <taxon>Mycobacteriales</taxon>
        <taxon>Mycobacteriaceae</taxon>
        <taxon>Mycobacterium</taxon>
        <taxon>Mycobacterium simiae complex</taxon>
    </lineage>
</organism>
<dbReference type="OrthoDB" id="3429068at2"/>
<dbReference type="Proteomes" id="UP000028880">
    <property type="component" value="Unassembled WGS sequence"/>
</dbReference>
<dbReference type="Proteomes" id="UP000193710">
    <property type="component" value="Unassembled WGS sequence"/>
</dbReference>
<reference evidence="3 4" key="3">
    <citation type="submission" date="2016-01" db="EMBL/GenBank/DDBJ databases">
        <title>The new phylogeny of the genus Mycobacterium.</title>
        <authorList>
            <person name="Tarcisio F."/>
            <person name="Conor M."/>
            <person name="Antonella G."/>
            <person name="Elisabetta G."/>
            <person name="Giulia F.S."/>
            <person name="Sara T."/>
            <person name="Anna F."/>
            <person name="Clotilde B."/>
            <person name="Roberto B."/>
            <person name="Veronica D.S."/>
            <person name="Fabio R."/>
            <person name="Monica P."/>
            <person name="Olivier J."/>
            <person name="Enrico T."/>
            <person name="Nicola S."/>
        </authorList>
    </citation>
    <scope>NUCLEOTIDE SEQUENCE [LARGE SCALE GENOMIC DNA]</scope>
    <source>
        <strain evidence="3 4">DSM 44626</strain>
    </source>
</reference>
<keyword evidence="1" id="KW-0812">Transmembrane</keyword>
<reference evidence="2" key="1">
    <citation type="journal article" date="2014" name="Genome Announc.">
        <title>Draft Genome Sequence of Mycobacterium triplex DSM 44626.</title>
        <authorList>
            <person name="Sassi M."/>
            <person name="Croce O."/>
            <person name="Robert C."/>
            <person name="Raoult D."/>
            <person name="Drancourt M."/>
        </authorList>
    </citation>
    <scope>NUCLEOTIDE SEQUENCE [LARGE SCALE GENOMIC DNA]</scope>
    <source>
        <strain evidence="2">DSM 44626</strain>
    </source>
</reference>
<dbReference type="HOGENOM" id="CLU_114045_0_0_11"/>
<keyword evidence="1" id="KW-1133">Transmembrane helix</keyword>
<evidence type="ECO:0000256" key="1">
    <source>
        <dbReference type="SAM" id="Phobius"/>
    </source>
</evidence>